<dbReference type="EMBL" id="CP011497">
    <property type="protein sequence ID" value="AKJ15263.1"/>
    <property type="molecule type" value="Genomic_DNA"/>
</dbReference>
<dbReference type="Proteomes" id="UP000035366">
    <property type="component" value="Chromosome"/>
</dbReference>
<dbReference type="PANTHER" id="PTHR24421">
    <property type="entry name" value="NITRATE/NITRITE SENSOR PROTEIN NARX-RELATED"/>
    <property type="match status" value="1"/>
</dbReference>
<evidence type="ECO:0000256" key="3">
    <source>
        <dbReference type="ARBA" id="ARBA00022679"/>
    </source>
</evidence>
<gene>
    <name evidence="6" type="ORF">ABB07_35960</name>
</gene>
<keyword evidence="3" id="KW-0808">Transferase</keyword>
<reference evidence="6 7" key="1">
    <citation type="journal article" date="2015" name="ISME J.">
        <title>Draft Genome Sequence of Streptomyces incarnatus NRRL8089, which Produces the Nucleoside Antibiotic Sinefungin.</title>
        <authorList>
            <person name="Oshima K."/>
            <person name="Hattori M."/>
            <person name="Shimizu H."/>
            <person name="Fukuda K."/>
            <person name="Nemoto M."/>
            <person name="Inagaki K."/>
            <person name="Tamura T."/>
        </authorList>
    </citation>
    <scope>NUCLEOTIDE SEQUENCE [LARGE SCALE GENOMIC DNA]</scope>
    <source>
        <strain evidence="6 7">NRRL 8089</strain>
    </source>
</reference>
<dbReference type="EC" id="2.7.13.3" evidence="2"/>
<accession>A0ABM5TWJ8</accession>
<evidence type="ECO:0000313" key="6">
    <source>
        <dbReference type="EMBL" id="AKJ15263.1"/>
    </source>
</evidence>
<sequence>MTCAVEVDGRAAPPAGMQVSAYRIVQEALANVVKHAGPVAVRIAVRGDDARLTVEVENDPPARATGRCPAAGGGWSGCGSGCVLTGLGLENRVQAALYAHRAGLV</sequence>
<keyword evidence="4" id="KW-0418">Kinase</keyword>
<dbReference type="PANTHER" id="PTHR24421:SF10">
    <property type="entry name" value="NITRATE_NITRITE SENSOR PROTEIN NARQ"/>
    <property type="match status" value="1"/>
</dbReference>
<evidence type="ECO:0000313" key="7">
    <source>
        <dbReference type="Proteomes" id="UP000035366"/>
    </source>
</evidence>
<keyword evidence="5" id="KW-0902">Two-component regulatory system</keyword>
<comment type="catalytic activity">
    <reaction evidence="1">
        <text>ATP + protein L-histidine = ADP + protein N-phospho-L-histidine.</text>
        <dbReference type="EC" id="2.7.13.3"/>
    </reaction>
</comment>
<evidence type="ECO:0000256" key="2">
    <source>
        <dbReference type="ARBA" id="ARBA00012438"/>
    </source>
</evidence>
<protein>
    <recommendedName>
        <fullName evidence="2">histidine kinase</fullName>
        <ecNumber evidence="2">2.7.13.3</ecNumber>
    </recommendedName>
</protein>
<name>A0ABM5TWJ8_9ACTN</name>
<evidence type="ECO:0000256" key="5">
    <source>
        <dbReference type="ARBA" id="ARBA00023012"/>
    </source>
</evidence>
<dbReference type="Gene3D" id="3.30.565.10">
    <property type="entry name" value="Histidine kinase-like ATPase, C-terminal domain"/>
    <property type="match status" value="1"/>
</dbReference>
<evidence type="ECO:0000256" key="4">
    <source>
        <dbReference type="ARBA" id="ARBA00022777"/>
    </source>
</evidence>
<dbReference type="InterPro" id="IPR050482">
    <property type="entry name" value="Sensor_HK_TwoCompSys"/>
</dbReference>
<dbReference type="RefSeq" id="WP_208902719.1">
    <property type="nucleotide sequence ID" value="NZ_CP011497.1"/>
</dbReference>
<evidence type="ECO:0000256" key="1">
    <source>
        <dbReference type="ARBA" id="ARBA00000085"/>
    </source>
</evidence>
<proteinExistence type="predicted"/>
<organism evidence="6 7">
    <name type="scientific">Streptomyces incarnatus</name>
    <dbReference type="NCBI Taxonomy" id="665007"/>
    <lineage>
        <taxon>Bacteria</taxon>
        <taxon>Bacillati</taxon>
        <taxon>Actinomycetota</taxon>
        <taxon>Actinomycetes</taxon>
        <taxon>Kitasatosporales</taxon>
        <taxon>Streptomycetaceae</taxon>
        <taxon>Streptomyces</taxon>
    </lineage>
</organism>
<keyword evidence="7" id="KW-1185">Reference proteome</keyword>
<dbReference type="SUPFAM" id="SSF55874">
    <property type="entry name" value="ATPase domain of HSP90 chaperone/DNA topoisomerase II/histidine kinase"/>
    <property type="match status" value="1"/>
</dbReference>
<dbReference type="InterPro" id="IPR036890">
    <property type="entry name" value="HATPase_C_sf"/>
</dbReference>